<dbReference type="GO" id="GO:0004519">
    <property type="term" value="F:endonuclease activity"/>
    <property type="evidence" value="ECO:0007669"/>
    <property type="project" value="UniProtKB-KW"/>
</dbReference>
<name>A0A371F6Q2_MUCPR</name>
<keyword evidence="3" id="KW-0540">Nuclease</keyword>
<gene>
    <name evidence="9" type="primary">pol</name>
    <name evidence="9" type="ORF">CR513_46490</name>
</gene>
<sequence>MELKLPHFDRALFLHLQKHTVMITRTSFRFVARLGHRVYFDDILIYSTCLHDHLLNVKSVLENLRKKTLFANLEKCVFCTNEVTFLSFVVVGSHEVKVDEEKVNVIQDWPAPKNMGEVRSFHGLVSFYRRFVRDFSTLVVPLDEILKNNVGFKWEESQEKCDASGIGIRVVLLQEGHPIAYFSEKIKGDQLNYFTYDREFYALVRVLQTWQDCALPKEFVIHSDHEALKHLRGIGKLSRRHAKWMKFLEQFPYLIKHNQGKANPLSSIQNLHW</sequence>
<keyword evidence="10" id="KW-1185">Reference proteome</keyword>
<evidence type="ECO:0000313" key="9">
    <source>
        <dbReference type="EMBL" id="RDX73843.1"/>
    </source>
</evidence>
<dbReference type="CDD" id="cd09274">
    <property type="entry name" value="RNase_HI_RT_Ty3"/>
    <property type="match status" value="1"/>
</dbReference>
<evidence type="ECO:0000259" key="8">
    <source>
        <dbReference type="Pfam" id="PF17917"/>
    </source>
</evidence>
<keyword evidence="2" id="KW-0548">Nucleotidyltransferase</keyword>
<evidence type="ECO:0000256" key="5">
    <source>
        <dbReference type="ARBA" id="ARBA00022801"/>
    </source>
</evidence>
<evidence type="ECO:0000256" key="2">
    <source>
        <dbReference type="ARBA" id="ARBA00022695"/>
    </source>
</evidence>
<dbReference type="FunFam" id="3.30.70.270:FF:000020">
    <property type="entry name" value="Transposon Tf2-6 polyprotein-like Protein"/>
    <property type="match status" value="1"/>
</dbReference>
<dbReference type="PANTHER" id="PTHR35046:SF9">
    <property type="entry name" value="RNA-DIRECTED DNA POLYMERASE"/>
    <property type="match status" value="1"/>
</dbReference>
<dbReference type="InterPro" id="IPR043128">
    <property type="entry name" value="Rev_trsase/Diguanyl_cyclase"/>
</dbReference>
<dbReference type="AlphaFoldDB" id="A0A371F6Q2"/>
<dbReference type="InterPro" id="IPR000477">
    <property type="entry name" value="RT_dom"/>
</dbReference>
<dbReference type="Pfam" id="PF17917">
    <property type="entry name" value="RT_RNaseH"/>
    <property type="match status" value="1"/>
</dbReference>
<keyword evidence="1" id="KW-0808">Transferase</keyword>
<accession>A0A371F6Q2</accession>
<dbReference type="Proteomes" id="UP000257109">
    <property type="component" value="Unassembled WGS sequence"/>
</dbReference>
<feature type="domain" description="Reverse transcriptase" evidence="7">
    <location>
        <begin position="33"/>
        <end position="89"/>
    </location>
</feature>
<dbReference type="GO" id="GO:0016787">
    <property type="term" value="F:hydrolase activity"/>
    <property type="evidence" value="ECO:0007669"/>
    <property type="project" value="UniProtKB-KW"/>
</dbReference>
<evidence type="ECO:0000256" key="1">
    <source>
        <dbReference type="ARBA" id="ARBA00022679"/>
    </source>
</evidence>
<keyword evidence="6" id="KW-0695">RNA-directed DNA polymerase</keyword>
<protein>
    <submittedName>
        <fullName evidence="9">Retrovirus-related Pol polyprotein from transposon 17.6</fullName>
    </submittedName>
</protein>
<dbReference type="Pfam" id="PF00078">
    <property type="entry name" value="RVT_1"/>
    <property type="match status" value="1"/>
</dbReference>
<dbReference type="InterPro" id="IPR043502">
    <property type="entry name" value="DNA/RNA_pol_sf"/>
</dbReference>
<evidence type="ECO:0000256" key="3">
    <source>
        <dbReference type="ARBA" id="ARBA00022722"/>
    </source>
</evidence>
<proteinExistence type="predicted"/>
<dbReference type="GO" id="GO:0003964">
    <property type="term" value="F:RNA-directed DNA polymerase activity"/>
    <property type="evidence" value="ECO:0007669"/>
    <property type="project" value="UniProtKB-KW"/>
</dbReference>
<comment type="caution">
    <text evidence="9">The sequence shown here is derived from an EMBL/GenBank/DDBJ whole genome shotgun (WGS) entry which is preliminary data.</text>
</comment>
<dbReference type="EMBL" id="QJKJ01010384">
    <property type="protein sequence ID" value="RDX73843.1"/>
    <property type="molecule type" value="Genomic_DNA"/>
</dbReference>
<dbReference type="InterPro" id="IPR041373">
    <property type="entry name" value="RT_RNaseH"/>
</dbReference>
<dbReference type="Gene3D" id="3.30.70.270">
    <property type="match status" value="2"/>
</dbReference>
<keyword evidence="4" id="KW-0255">Endonuclease</keyword>
<evidence type="ECO:0000313" key="10">
    <source>
        <dbReference type="Proteomes" id="UP000257109"/>
    </source>
</evidence>
<dbReference type="SUPFAM" id="SSF56672">
    <property type="entry name" value="DNA/RNA polymerases"/>
    <property type="match status" value="1"/>
</dbReference>
<reference evidence="9" key="1">
    <citation type="submission" date="2018-05" db="EMBL/GenBank/DDBJ databases">
        <title>Draft genome of Mucuna pruriens seed.</title>
        <authorList>
            <person name="Nnadi N.E."/>
            <person name="Vos R."/>
            <person name="Hasami M.H."/>
            <person name="Devisetty U.K."/>
            <person name="Aguiy J.C."/>
        </authorList>
    </citation>
    <scope>NUCLEOTIDE SEQUENCE [LARGE SCALE GENOMIC DNA]</scope>
    <source>
        <strain evidence="9">JCA_2017</strain>
    </source>
</reference>
<evidence type="ECO:0000259" key="7">
    <source>
        <dbReference type="Pfam" id="PF00078"/>
    </source>
</evidence>
<dbReference type="OrthoDB" id="415724at2759"/>
<keyword evidence="5" id="KW-0378">Hydrolase</keyword>
<feature type="domain" description="Reverse transcriptase RNase H-like" evidence="8">
    <location>
        <begin position="160"/>
        <end position="251"/>
    </location>
</feature>
<dbReference type="PANTHER" id="PTHR35046">
    <property type="entry name" value="ZINC KNUCKLE (CCHC-TYPE) FAMILY PROTEIN"/>
    <property type="match status" value="1"/>
</dbReference>
<evidence type="ECO:0000256" key="6">
    <source>
        <dbReference type="ARBA" id="ARBA00022918"/>
    </source>
</evidence>
<organism evidence="9 10">
    <name type="scientific">Mucuna pruriens</name>
    <name type="common">Velvet bean</name>
    <name type="synonym">Dolichos pruriens</name>
    <dbReference type="NCBI Taxonomy" id="157652"/>
    <lineage>
        <taxon>Eukaryota</taxon>
        <taxon>Viridiplantae</taxon>
        <taxon>Streptophyta</taxon>
        <taxon>Embryophyta</taxon>
        <taxon>Tracheophyta</taxon>
        <taxon>Spermatophyta</taxon>
        <taxon>Magnoliopsida</taxon>
        <taxon>eudicotyledons</taxon>
        <taxon>Gunneridae</taxon>
        <taxon>Pentapetalae</taxon>
        <taxon>rosids</taxon>
        <taxon>fabids</taxon>
        <taxon>Fabales</taxon>
        <taxon>Fabaceae</taxon>
        <taxon>Papilionoideae</taxon>
        <taxon>50 kb inversion clade</taxon>
        <taxon>NPAAA clade</taxon>
        <taxon>indigoferoid/millettioid clade</taxon>
        <taxon>Phaseoleae</taxon>
        <taxon>Mucuna</taxon>
    </lineage>
</organism>
<feature type="non-terminal residue" evidence="9">
    <location>
        <position position="1"/>
    </location>
</feature>
<evidence type="ECO:0000256" key="4">
    <source>
        <dbReference type="ARBA" id="ARBA00022759"/>
    </source>
</evidence>